<dbReference type="EMBL" id="AUPC02000098">
    <property type="protein sequence ID" value="POG72260.1"/>
    <property type="molecule type" value="Genomic_DNA"/>
</dbReference>
<dbReference type="AlphaFoldDB" id="A0A2P4Q3Q2"/>
<name>A0A2P4Q3Q2_RHIID</name>
<evidence type="ECO:0000313" key="2">
    <source>
        <dbReference type="EMBL" id="POG72260.1"/>
    </source>
</evidence>
<comment type="caution">
    <text evidence="2">The sequence shown here is derived from an EMBL/GenBank/DDBJ whole genome shotgun (WGS) entry which is preliminary data.</text>
</comment>
<accession>A0A2P4Q3Q2</accession>
<keyword evidence="1" id="KW-0472">Membrane</keyword>
<dbReference type="InterPro" id="IPR013761">
    <property type="entry name" value="SAM/pointed_sf"/>
</dbReference>
<evidence type="ECO:0008006" key="4">
    <source>
        <dbReference type="Google" id="ProtNLM"/>
    </source>
</evidence>
<keyword evidence="1" id="KW-0812">Transmembrane</keyword>
<keyword evidence="1" id="KW-1133">Transmembrane helix</keyword>
<evidence type="ECO:0000313" key="3">
    <source>
        <dbReference type="Proteomes" id="UP000018888"/>
    </source>
</evidence>
<dbReference type="VEuPathDB" id="FungiDB:RhiirFUN_000229"/>
<gene>
    <name evidence="2" type="ORF">GLOIN_2v1598029</name>
</gene>
<protein>
    <recommendedName>
        <fullName evidence="4">SAM domain-containing protein</fullName>
    </recommendedName>
</protein>
<sequence length="243" mass="28505">MENYSKQEDRETETKNHETIISSSQTFLPSIPSTEELENISKTSDLIHRLKESNLGLTDDDFDVLKYHKIIGRTFLLLTEEKLESRGVKLGPTLNIICSINKIRKKNSRSRSCEYLLLLSFASLCFIEFDLNTLYFLASNSPTRPTRMNIDDDLDDIDILQKKFKELVEDKFRSISGLKSKVNFSLLAKDVYRVCGEDTISVKTLREFYFYNTKLSKHTYPIVRKWVDHKMRVNIRSYRTWFS</sequence>
<keyword evidence="3" id="KW-1185">Reference proteome</keyword>
<reference evidence="2 3" key="1">
    <citation type="journal article" date="2013" name="Proc. Natl. Acad. Sci. U.S.A.">
        <title>Genome of an arbuscular mycorrhizal fungus provides insight into the oldest plant symbiosis.</title>
        <authorList>
            <person name="Tisserant E."/>
            <person name="Malbreil M."/>
            <person name="Kuo A."/>
            <person name="Kohler A."/>
            <person name="Symeonidi A."/>
            <person name="Balestrini R."/>
            <person name="Charron P."/>
            <person name="Duensing N."/>
            <person name="Frei Dit Frey N."/>
            <person name="Gianinazzi-Pearson V."/>
            <person name="Gilbert L.B."/>
            <person name="Handa Y."/>
            <person name="Herr J.R."/>
            <person name="Hijri M."/>
            <person name="Koul R."/>
            <person name="Kawaguchi M."/>
            <person name="Krajinski F."/>
            <person name="Lammers P.J."/>
            <person name="Masclaux F.G."/>
            <person name="Murat C."/>
            <person name="Morin E."/>
            <person name="Ndikumana S."/>
            <person name="Pagni M."/>
            <person name="Petitpierre D."/>
            <person name="Requena N."/>
            <person name="Rosikiewicz P."/>
            <person name="Riley R."/>
            <person name="Saito K."/>
            <person name="San Clemente H."/>
            <person name="Shapiro H."/>
            <person name="van Tuinen D."/>
            <person name="Becard G."/>
            <person name="Bonfante P."/>
            <person name="Paszkowski U."/>
            <person name="Shachar-Hill Y.Y."/>
            <person name="Tuskan G.A."/>
            <person name="Young P.W."/>
            <person name="Sanders I.R."/>
            <person name="Henrissat B."/>
            <person name="Rensing S.A."/>
            <person name="Grigoriev I.V."/>
            <person name="Corradi N."/>
            <person name="Roux C."/>
            <person name="Martin F."/>
        </authorList>
    </citation>
    <scope>NUCLEOTIDE SEQUENCE [LARGE SCALE GENOMIC DNA]</scope>
    <source>
        <strain evidence="2 3">DAOM 197198</strain>
    </source>
</reference>
<reference evidence="2 3" key="2">
    <citation type="journal article" date="2018" name="New Phytol.">
        <title>High intraspecific genome diversity in the model arbuscular mycorrhizal symbiont Rhizophagus irregularis.</title>
        <authorList>
            <person name="Chen E.C.H."/>
            <person name="Morin E."/>
            <person name="Beaudet D."/>
            <person name="Noel J."/>
            <person name="Yildirir G."/>
            <person name="Ndikumana S."/>
            <person name="Charron P."/>
            <person name="St-Onge C."/>
            <person name="Giorgi J."/>
            <person name="Kruger M."/>
            <person name="Marton T."/>
            <person name="Ropars J."/>
            <person name="Grigoriev I.V."/>
            <person name="Hainaut M."/>
            <person name="Henrissat B."/>
            <person name="Roux C."/>
            <person name="Martin F."/>
            <person name="Corradi N."/>
        </authorList>
    </citation>
    <scope>NUCLEOTIDE SEQUENCE [LARGE SCALE GENOMIC DNA]</scope>
    <source>
        <strain evidence="2 3">DAOM 197198</strain>
    </source>
</reference>
<organism evidence="2 3">
    <name type="scientific">Rhizophagus irregularis (strain DAOM 181602 / DAOM 197198 / MUCL 43194)</name>
    <name type="common">Arbuscular mycorrhizal fungus</name>
    <name type="synonym">Glomus intraradices</name>
    <dbReference type="NCBI Taxonomy" id="747089"/>
    <lineage>
        <taxon>Eukaryota</taxon>
        <taxon>Fungi</taxon>
        <taxon>Fungi incertae sedis</taxon>
        <taxon>Mucoromycota</taxon>
        <taxon>Glomeromycotina</taxon>
        <taxon>Glomeromycetes</taxon>
        <taxon>Glomerales</taxon>
        <taxon>Glomeraceae</taxon>
        <taxon>Rhizophagus</taxon>
    </lineage>
</organism>
<proteinExistence type="predicted"/>
<feature type="transmembrane region" description="Helical" evidence="1">
    <location>
        <begin position="115"/>
        <end position="138"/>
    </location>
</feature>
<dbReference type="Proteomes" id="UP000018888">
    <property type="component" value="Unassembled WGS sequence"/>
</dbReference>
<evidence type="ECO:0000256" key="1">
    <source>
        <dbReference type="SAM" id="Phobius"/>
    </source>
</evidence>
<dbReference type="Gene3D" id="1.10.150.50">
    <property type="entry name" value="Transcription Factor, Ets-1"/>
    <property type="match status" value="1"/>
</dbReference>